<protein>
    <submittedName>
        <fullName evidence="1">Uncharacterized protein</fullName>
    </submittedName>
</protein>
<name>A0A0E9UR37_ANGAN</name>
<proteinExistence type="predicted"/>
<organism evidence="1">
    <name type="scientific">Anguilla anguilla</name>
    <name type="common">European freshwater eel</name>
    <name type="synonym">Muraena anguilla</name>
    <dbReference type="NCBI Taxonomy" id="7936"/>
    <lineage>
        <taxon>Eukaryota</taxon>
        <taxon>Metazoa</taxon>
        <taxon>Chordata</taxon>
        <taxon>Craniata</taxon>
        <taxon>Vertebrata</taxon>
        <taxon>Euteleostomi</taxon>
        <taxon>Actinopterygii</taxon>
        <taxon>Neopterygii</taxon>
        <taxon>Teleostei</taxon>
        <taxon>Anguilliformes</taxon>
        <taxon>Anguillidae</taxon>
        <taxon>Anguilla</taxon>
    </lineage>
</organism>
<dbReference type="AlphaFoldDB" id="A0A0E9UR37"/>
<sequence>MLAQVGRDNMNTKKISYN</sequence>
<accession>A0A0E9UR37</accession>
<evidence type="ECO:0000313" key="1">
    <source>
        <dbReference type="EMBL" id="JAH68319.1"/>
    </source>
</evidence>
<dbReference type="EMBL" id="GBXM01040258">
    <property type="protein sequence ID" value="JAH68319.1"/>
    <property type="molecule type" value="Transcribed_RNA"/>
</dbReference>
<reference evidence="1" key="2">
    <citation type="journal article" date="2015" name="Fish Shellfish Immunol.">
        <title>Early steps in the European eel (Anguilla anguilla)-Vibrio vulnificus interaction in the gills: Role of the RtxA13 toxin.</title>
        <authorList>
            <person name="Callol A."/>
            <person name="Pajuelo D."/>
            <person name="Ebbesson L."/>
            <person name="Teles M."/>
            <person name="MacKenzie S."/>
            <person name="Amaro C."/>
        </authorList>
    </citation>
    <scope>NUCLEOTIDE SEQUENCE</scope>
</reference>
<reference evidence="1" key="1">
    <citation type="submission" date="2014-11" db="EMBL/GenBank/DDBJ databases">
        <authorList>
            <person name="Amaro Gonzalez C."/>
        </authorList>
    </citation>
    <scope>NUCLEOTIDE SEQUENCE</scope>
</reference>